<protein>
    <submittedName>
        <fullName evidence="2">Uncharacterized protein</fullName>
    </submittedName>
</protein>
<gene>
    <name evidence="2" type="ORF">J2W36_004630</name>
</gene>
<dbReference type="EMBL" id="JAUSRO010000018">
    <property type="protein sequence ID" value="MDP9902353.1"/>
    <property type="molecule type" value="Genomic_DNA"/>
</dbReference>
<feature type="compositionally biased region" description="Low complexity" evidence="1">
    <location>
        <begin position="102"/>
        <end position="112"/>
    </location>
</feature>
<evidence type="ECO:0000256" key="1">
    <source>
        <dbReference type="SAM" id="MobiDB-lite"/>
    </source>
</evidence>
<accession>A0ABT9SDB9</accession>
<organism evidence="2 3">
    <name type="scientific">Variovorax ginsengisoli</name>
    <dbReference type="NCBI Taxonomy" id="363844"/>
    <lineage>
        <taxon>Bacteria</taxon>
        <taxon>Pseudomonadati</taxon>
        <taxon>Pseudomonadota</taxon>
        <taxon>Betaproteobacteria</taxon>
        <taxon>Burkholderiales</taxon>
        <taxon>Comamonadaceae</taxon>
        <taxon>Variovorax</taxon>
    </lineage>
</organism>
<dbReference type="RefSeq" id="WP_307692108.1">
    <property type="nucleotide sequence ID" value="NZ_JAUSRO010000018.1"/>
</dbReference>
<dbReference type="Proteomes" id="UP001226867">
    <property type="component" value="Unassembled WGS sequence"/>
</dbReference>
<evidence type="ECO:0000313" key="2">
    <source>
        <dbReference type="EMBL" id="MDP9902353.1"/>
    </source>
</evidence>
<name>A0ABT9SDB9_9BURK</name>
<comment type="caution">
    <text evidence="2">The sequence shown here is derived from an EMBL/GenBank/DDBJ whole genome shotgun (WGS) entry which is preliminary data.</text>
</comment>
<sequence>MNPQDTDPKLIDALNRASSLELFQLSTIIERMLADSRRILAVRANMNLGQTVRLLDWRDGQMRTGKVVAMKDTQVTLHEEAMRREWKLPYGAVEPSGPASPPAAASARTAPPQNLPSRGDFRCGEKVSFDDKYLQRQMGIVVRINQRTATVDTGNGYSWRVPFHMLRQVFDI</sequence>
<reference evidence="2 3" key="1">
    <citation type="submission" date="2023-07" db="EMBL/GenBank/DDBJ databases">
        <title>Sorghum-associated microbial communities from plants grown in Nebraska, USA.</title>
        <authorList>
            <person name="Schachtman D."/>
        </authorList>
    </citation>
    <scope>NUCLEOTIDE SEQUENCE [LARGE SCALE GENOMIC DNA]</scope>
    <source>
        <strain evidence="2 3">DS1607</strain>
    </source>
</reference>
<feature type="region of interest" description="Disordered" evidence="1">
    <location>
        <begin position="91"/>
        <end position="123"/>
    </location>
</feature>
<evidence type="ECO:0000313" key="3">
    <source>
        <dbReference type="Proteomes" id="UP001226867"/>
    </source>
</evidence>
<proteinExistence type="predicted"/>
<keyword evidence="3" id="KW-1185">Reference proteome</keyword>